<name>A0ABQ5QA44_9BACT</name>
<protein>
    <submittedName>
        <fullName evidence="2">Uncharacterized protein</fullName>
    </submittedName>
</protein>
<comment type="caution">
    <text evidence="2">The sequence shown here is derived from an EMBL/GenBank/DDBJ whole genome shotgun (WGS) entry which is preliminary data.</text>
</comment>
<keyword evidence="1" id="KW-0812">Transmembrane</keyword>
<reference evidence="2 3" key="1">
    <citation type="journal article" date="2023" name="Antonie Van Leeuwenhoek">
        <title>Mesoterricola silvestris gen. nov., sp. nov., Mesoterricola sediminis sp. nov., Geothrix oryzae sp. nov., Geothrix edaphica sp. nov., Geothrix rubra sp. nov., and Geothrix limicola sp. nov., six novel members of Acidobacteriota isolated from soils.</title>
        <authorList>
            <person name="Itoh H."/>
            <person name="Sugisawa Y."/>
            <person name="Mise K."/>
            <person name="Xu Z."/>
            <person name="Kuniyasu M."/>
            <person name="Ushijima N."/>
            <person name="Kawano K."/>
            <person name="Kobayashi E."/>
            <person name="Shiratori Y."/>
            <person name="Masuda Y."/>
            <person name="Senoo K."/>
        </authorList>
    </citation>
    <scope>NUCLEOTIDE SEQUENCE [LARGE SCALE GENOMIC DNA]</scope>
    <source>
        <strain evidence="2 3">Red804</strain>
    </source>
</reference>
<evidence type="ECO:0000313" key="3">
    <source>
        <dbReference type="Proteomes" id="UP001165069"/>
    </source>
</evidence>
<feature type="transmembrane region" description="Helical" evidence="1">
    <location>
        <begin position="38"/>
        <end position="60"/>
    </location>
</feature>
<organism evidence="2 3">
    <name type="scientific">Geothrix limicola</name>
    <dbReference type="NCBI Taxonomy" id="2927978"/>
    <lineage>
        <taxon>Bacteria</taxon>
        <taxon>Pseudomonadati</taxon>
        <taxon>Acidobacteriota</taxon>
        <taxon>Holophagae</taxon>
        <taxon>Holophagales</taxon>
        <taxon>Holophagaceae</taxon>
        <taxon>Geothrix</taxon>
    </lineage>
</organism>
<keyword evidence="1" id="KW-0472">Membrane</keyword>
<dbReference type="RefSeq" id="WP_285569109.1">
    <property type="nucleotide sequence ID" value="NZ_BSDE01000001.1"/>
</dbReference>
<sequence length="68" mass="7581">MNFDLRVPIGILFTLFGTILVVLGLTTSQELYQASLGINVNLDWGLALLVFGLVMLGFVFRSNRKAHR</sequence>
<evidence type="ECO:0000313" key="2">
    <source>
        <dbReference type="EMBL" id="GLH71695.1"/>
    </source>
</evidence>
<accession>A0ABQ5QA44</accession>
<proteinExistence type="predicted"/>
<evidence type="ECO:0000256" key="1">
    <source>
        <dbReference type="SAM" id="Phobius"/>
    </source>
</evidence>
<keyword evidence="3" id="KW-1185">Reference proteome</keyword>
<gene>
    <name evidence="2" type="ORF">GETHLI_01970</name>
</gene>
<feature type="transmembrane region" description="Helical" evidence="1">
    <location>
        <begin position="7"/>
        <end position="26"/>
    </location>
</feature>
<dbReference type="Proteomes" id="UP001165069">
    <property type="component" value="Unassembled WGS sequence"/>
</dbReference>
<dbReference type="EMBL" id="BSDE01000001">
    <property type="protein sequence ID" value="GLH71695.1"/>
    <property type="molecule type" value="Genomic_DNA"/>
</dbReference>
<keyword evidence="1" id="KW-1133">Transmembrane helix</keyword>